<gene>
    <name evidence="1" type="primary">Contig6166.g6594</name>
    <name evidence="1" type="ORF">STYLEM_3200</name>
</gene>
<dbReference type="InParanoid" id="A0A077ZXB9"/>
<sequence>MLGLVYDQNRVLVLDKNLKKYFSKDLKLSINVQILARSKKVVLMLFGNLVRIVKKKQKVYNSANIQVIEKPQIIALNNYQYLMWFKNNHQIRVLNIKNFAIENIILMKKGLSYIQMSKIYGTRKSGKYEIFFRSHKSMDIYDLRLNDYPYLFLSQSIDIQSKEEFIVNTQLNSRYICNILRNMQSIQMHQTLHVIDRITLEKMVIQLDDSKSQVFLLNQRYFSDRFPLIIILSGHKLRILKDFKKQEYIDDFFNQMSELEASTIYNSNHSALYSYELSKICMLLLVRKLLDKRAQIISINLSKKLVEKILDYIQQQN</sequence>
<keyword evidence="2" id="KW-1185">Reference proteome</keyword>
<accession>A0A077ZXB9</accession>
<protein>
    <submittedName>
        <fullName evidence="1">Uncharacterized protein</fullName>
    </submittedName>
</protein>
<dbReference type="EMBL" id="CCKQ01003096">
    <property type="protein sequence ID" value="CDW74206.1"/>
    <property type="molecule type" value="Genomic_DNA"/>
</dbReference>
<dbReference type="AlphaFoldDB" id="A0A077ZXB9"/>
<organism evidence="1 2">
    <name type="scientific">Stylonychia lemnae</name>
    <name type="common">Ciliate</name>
    <dbReference type="NCBI Taxonomy" id="5949"/>
    <lineage>
        <taxon>Eukaryota</taxon>
        <taxon>Sar</taxon>
        <taxon>Alveolata</taxon>
        <taxon>Ciliophora</taxon>
        <taxon>Intramacronucleata</taxon>
        <taxon>Spirotrichea</taxon>
        <taxon>Stichotrichia</taxon>
        <taxon>Sporadotrichida</taxon>
        <taxon>Oxytrichidae</taxon>
        <taxon>Stylonychinae</taxon>
        <taxon>Stylonychia</taxon>
    </lineage>
</organism>
<dbReference type="Proteomes" id="UP000039865">
    <property type="component" value="Unassembled WGS sequence"/>
</dbReference>
<evidence type="ECO:0000313" key="2">
    <source>
        <dbReference type="Proteomes" id="UP000039865"/>
    </source>
</evidence>
<reference evidence="1 2" key="1">
    <citation type="submission" date="2014-06" db="EMBL/GenBank/DDBJ databases">
        <authorList>
            <person name="Swart Estienne"/>
        </authorList>
    </citation>
    <scope>NUCLEOTIDE SEQUENCE [LARGE SCALE GENOMIC DNA]</scope>
    <source>
        <strain evidence="1 2">130c</strain>
    </source>
</reference>
<name>A0A077ZXB9_STYLE</name>
<evidence type="ECO:0000313" key="1">
    <source>
        <dbReference type="EMBL" id="CDW74206.1"/>
    </source>
</evidence>
<proteinExistence type="predicted"/>